<accession>A0A9Q0H5B3</accession>
<proteinExistence type="predicted"/>
<organism evidence="2 3">
    <name type="scientific">Protea cynaroides</name>
    <dbReference type="NCBI Taxonomy" id="273540"/>
    <lineage>
        <taxon>Eukaryota</taxon>
        <taxon>Viridiplantae</taxon>
        <taxon>Streptophyta</taxon>
        <taxon>Embryophyta</taxon>
        <taxon>Tracheophyta</taxon>
        <taxon>Spermatophyta</taxon>
        <taxon>Magnoliopsida</taxon>
        <taxon>Proteales</taxon>
        <taxon>Proteaceae</taxon>
        <taxon>Protea</taxon>
    </lineage>
</organism>
<feature type="compositionally biased region" description="Polar residues" evidence="1">
    <location>
        <begin position="165"/>
        <end position="186"/>
    </location>
</feature>
<dbReference type="Proteomes" id="UP001141806">
    <property type="component" value="Unassembled WGS sequence"/>
</dbReference>
<protein>
    <submittedName>
        <fullName evidence="2">Uncharacterized protein</fullName>
    </submittedName>
</protein>
<dbReference type="EMBL" id="JAMYWD010000009">
    <property type="protein sequence ID" value="KAJ4960171.1"/>
    <property type="molecule type" value="Genomic_DNA"/>
</dbReference>
<evidence type="ECO:0000256" key="1">
    <source>
        <dbReference type="SAM" id="MobiDB-lite"/>
    </source>
</evidence>
<reference evidence="2" key="1">
    <citation type="journal article" date="2023" name="Plant J.">
        <title>The genome of the king protea, Protea cynaroides.</title>
        <authorList>
            <person name="Chang J."/>
            <person name="Duong T.A."/>
            <person name="Schoeman C."/>
            <person name="Ma X."/>
            <person name="Roodt D."/>
            <person name="Barker N."/>
            <person name="Li Z."/>
            <person name="Van de Peer Y."/>
            <person name="Mizrachi E."/>
        </authorList>
    </citation>
    <scope>NUCLEOTIDE SEQUENCE</scope>
    <source>
        <tissue evidence="2">Young leaves</tissue>
    </source>
</reference>
<sequence>MVKPRSGSIVKTSSMATVIVEGSSRGTAKTKSVAKSVGINGVSTSTSSANAENTSKRFVGKSAPIVDLSSEDEGVPFDDSLDGDCKIGNEEGIPTSFDIDGDSDGDGEGDGDGDVDEAMEGDKACKQVDHNKRTCQKPAVKENGQSSKQGGSGKRKSSKERQDDNTNSQMQTRSQASTPTTQTSVQAKHRSRMAAKAEKERKRRKLASEAC</sequence>
<keyword evidence="3" id="KW-1185">Reference proteome</keyword>
<comment type="caution">
    <text evidence="2">The sequence shown here is derived from an EMBL/GenBank/DDBJ whole genome shotgun (WGS) entry which is preliminary data.</text>
</comment>
<dbReference type="AlphaFoldDB" id="A0A9Q0H5B3"/>
<name>A0A9Q0H5B3_9MAGN</name>
<feature type="compositionally biased region" description="Acidic residues" evidence="1">
    <location>
        <begin position="69"/>
        <end position="82"/>
    </location>
</feature>
<feature type="compositionally biased region" description="Acidic residues" evidence="1">
    <location>
        <begin position="99"/>
        <end position="119"/>
    </location>
</feature>
<evidence type="ECO:0000313" key="3">
    <source>
        <dbReference type="Proteomes" id="UP001141806"/>
    </source>
</evidence>
<evidence type="ECO:0000313" key="2">
    <source>
        <dbReference type="EMBL" id="KAJ4960171.1"/>
    </source>
</evidence>
<gene>
    <name evidence="2" type="ORF">NE237_020081</name>
</gene>
<feature type="region of interest" description="Disordered" evidence="1">
    <location>
        <begin position="67"/>
        <end position="211"/>
    </location>
</feature>
<feature type="compositionally biased region" description="Basic and acidic residues" evidence="1">
    <location>
        <begin position="120"/>
        <end position="132"/>
    </location>
</feature>